<dbReference type="InterPro" id="IPR031489">
    <property type="entry name" value="Peptidase_M99"/>
</dbReference>
<feature type="chain" id="PRO_5003187500" evidence="1">
    <location>
        <begin position="18"/>
        <end position="430"/>
    </location>
</feature>
<feature type="domain" description="D,L-carboxypeptidase peptidase" evidence="2">
    <location>
        <begin position="27"/>
        <end position="264"/>
    </location>
</feature>
<evidence type="ECO:0000256" key="1">
    <source>
        <dbReference type="SAM" id="SignalP"/>
    </source>
</evidence>
<sequence length="430" mass="49264">MRFSFIFLFLMAASLYSAPFSLIKKETDTLNSPTLLVIGGIHGNEPGSYFAAAILSQYYQIKQGNLWVVPDLNRPSIQQNSRGINGDMNRKFSDIDPKDADFETVQDIQKIMTEKQVGLILNLHDGHGFYRKEHLNTIFNPNAWGQTCVIDQVSLEEDHPFGNLNDIASKVSKELNHGLIEDHHLFDVRNTNTRFDDEAMRQSLTYFAVSHNKPAFAIETSKNLPTLHHKVFYQLRAIECYMRLMGIEYERSFDLNIVSIQHLLQNNEHLTINNNIYLDLQNLKNSLSFIPLQSDGNEFKFSHPLGSIQKSKEQYDLFIGNQKISTLIPSYHTKEICSEPISIVVDGKTNYMPFATDFFATADFKVINKDSNTRVNIIGFTQKGIKDESNVTVGLKDLDSKYAIDNTNKSYRIEFYQKNRFCGMVLVHFN</sequence>
<feature type="signal peptide" evidence="1">
    <location>
        <begin position="1"/>
        <end position="17"/>
    </location>
</feature>
<name>E4U186_SULKY</name>
<proteinExistence type="predicted"/>
<dbReference type="RefSeq" id="WP_013459587.1">
    <property type="nucleotide sequence ID" value="NC_014762.1"/>
</dbReference>
<dbReference type="Gene3D" id="3.40.630.10">
    <property type="entry name" value="Zn peptidases"/>
    <property type="match status" value="1"/>
</dbReference>
<evidence type="ECO:0000313" key="4">
    <source>
        <dbReference type="EMBL" id="ADR33390.1"/>
    </source>
</evidence>
<gene>
    <name evidence="4" type="ordered locus">Sulku_0724</name>
</gene>
<dbReference type="AlphaFoldDB" id="E4U186"/>
<evidence type="ECO:0000259" key="3">
    <source>
        <dbReference type="Pfam" id="PF17129"/>
    </source>
</evidence>
<organism evidence="4 5">
    <name type="scientific">Sulfuricurvum kujiense (strain ATCC BAA-921 / DSM 16994 / JCM 11577 / YK-1)</name>
    <dbReference type="NCBI Taxonomy" id="709032"/>
    <lineage>
        <taxon>Bacteria</taxon>
        <taxon>Pseudomonadati</taxon>
        <taxon>Campylobacterota</taxon>
        <taxon>Epsilonproteobacteria</taxon>
        <taxon>Campylobacterales</taxon>
        <taxon>Sulfurimonadaceae</taxon>
        <taxon>Sulfuricurvum</taxon>
    </lineage>
</organism>
<dbReference type="SUPFAM" id="SSF53187">
    <property type="entry name" value="Zn-dependent exopeptidases"/>
    <property type="match status" value="1"/>
</dbReference>
<dbReference type="Pfam" id="PF17033">
    <property type="entry name" value="Peptidase_M99"/>
    <property type="match status" value="1"/>
</dbReference>
<feature type="domain" description="Metallo-carboxypeptidase C-terminal" evidence="3">
    <location>
        <begin position="341"/>
        <end position="429"/>
    </location>
</feature>
<dbReference type="KEGG" id="sku:Sulku_0724"/>
<accession>E4U186</accession>
<dbReference type="STRING" id="709032.Sulku_0724"/>
<reference evidence="4 5" key="1">
    <citation type="journal article" date="2012" name="Stand. Genomic Sci.">
        <title>Complete genome sequence of the sulfur compounds oxidizing chemolithoautotroph Sulfuricurvum kujiense type strain (YK-1(T)).</title>
        <authorList>
            <person name="Han C."/>
            <person name="Kotsyurbenko O."/>
            <person name="Chertkov O."/>
            <person name="Held B."/>
            <person name="Lapidus A."/>
            <person name="Nolan M."/>
            <person name="Lucas S."/>
            <person name="Hammon N."/>
            <person name="Deshpande S."/>
            <person name="Cheng J.F."/>
            <person name="Tapia R."/>
            <person name="Goodwin L.A."/>
            <person name="Pitluck S."/>
            <person name="Liolios K."/>
            <person name="Pagani I."/>
            <person name="Ivanova N."/>
            <person name="Mavromatis K."/>
            <person name="Mikhailova N."/>
            <person name="Pati A."/>
            <person name="Chen A."/>
            <person name="Palaniappan K."/>
            <person name="Land M."/>
            <person name="Hauser L."/>
            <person name="Chang Y.J."/>
            <person name="Jeffries C.D."/>
            <person name="Brambilla E.M."/>
            <person name="Rohde M."/>
            <person name="Spring S."/>
            <person name="Sikorski J."/>
            <person name="Goker M."/>
            <person name="Woyke T."/>
            <person name="Bristow J."/>
            <person name="Eisen J.A."/>
            <person name="Markowitz V."/>
            <person name="Hugenholtz P."/>
            <person name="Kyrpides N.C."/>
            <person name="Klenk H.P."/>
            <person name="Detter J.C."/>
        </authorList>
    </citation>
    <scope>NUCLEOTIDE SEQUENCE [LARGE SCALE GENOMIC DNA]</scope>
    <source>
        <strain evidence="5">ATCC BAA-921 / DSM 16994 / JCM 11577 / YK-1</strain>
    </source>
</reference>
<protein>
    <submittedName>
        <fullName evidence="4">Succinylglutamate desuccinylase/aspartoacylase</fullName>
    </submittedName>
</protein>
<dbReference type="HOGENOM" id="CLU_632596_0_0_7"/>
<evidence type="ECO:0000259" key="2">
    <source>
        <dbReference type="Pfam" id="PF17033"/>
    </source>
</evidence>
<dbReference type="eggNOG" id="COG3608">
    <property type="taxonomic scope" value="Bacteria"/>
</dbReference>
<evidence type="ECO:0000313" key="5">
    <source>
        <dbReference type="Proteomes" id="UP000008721"/>
    </source>
</evidence>
<dbReference type="Proteomes" id="UP000008721">
    <property type="component" value="Chromosome"/>
</dbReference>
<dbReference type="Pfam" id="PF17129">
    <property type="entry name" value="Peptidase_M99_C"/>
    <property type="match status" value="1"/>
</dbReference>
<keyword evidence="5" id="KW-1185">Reference proteome</keyword>
<keyword evidence="1" id="KW-0732">Signal</keyword>
<dbReference type="InterPro" id="IPR033397">
    <property type="entry name" value="Metallo_peptidase_C"/>
</dbReference>
<dbReference type="EMBL" id="CP002355">
    <property type="protein sequence ID" value="ADR33390.1"/>
    <property type="molecule type" value="Genomic_DNA"/>
</dbReference>
<dbReference type="OrthoDB" id="10830at2"/>